<dbReference type="Proteomes" id="UP001597216">
    <property type="component" value="Unassembled WGS sequence"/>
</dbReference>
<feature type="compositionally biased region" description="Basic and acidic residues" evidence="1">
    <location>
        <begin position="66"/>
        <end position="79"/>
    </location>
</feature>
<comment type="caution">
    <text evidence="2">The sequence shown here is derived from an EMBL/GenBank/DDBJ whole genome shotgun (WGS) entry which is preliminary data.</text>
</comment>
<dbReference type="RefSeq" id="WP_377354800.1">
    <property type="nucleotide sequence ID" value="NZ_JBHTLQ010000086.1"/>
</dbReference>
<accession>A0ABW3TB70</accession>
<protein>
    <submittedName>
        <fullName evidence="2">Uncharacterized protein</fullName>
    </submittedName>
</protein>
<sequence>MPLSTRKFVAFIIVACAVTGFVLGFQSVPPKAHLPGEGPAQADAPAAVDALEALPLSTEPPPPPAPEEKKAQDDKKTEEPDPLEAVADASKLNTPVAAEPSSAKGGAGQDDKVGDLLDVITPPPQDDPPH</sequence>
<evidence type="ECO:0000256" key="1">
    <source>
        <dbReference type="SAM" id="MobiDB-lite"/>
    </source>
</evidence>
<dbReference type="EMBL" id="JBHTLQ010000086">
    <property type="protein sequence ID" value="MFD1192860.1"/>
    <property type="molecule type" value="Genomic_DNA"/>
</dbReference>
<feature type="compositionally biased region" description="Low complexity" evidence="1">
    <location>
        <begin position="35"/>
        <end position="57"/>
    </location>
</feature>
<feature type="compositionally biased region" description="Pro residues" evidence="1">
    <location>
        <begin position="121"/>
        <end position="130"/>
    </location>
</feature>
<evidence type="ECO:0000313" key="3">
    <source>
        <dbReference type="Proteomes" id="UP001597216"/>
    </source>
</evidence>
<reference evidence="3" key="1">
    <citation type="journal article" date="2019" name="Int. J. Syst. Evol. Microbiol.">
        <title>The Global Catalogue of Microorganisms (GCM) 10K type strain sequencing project: providing services to taxonomists for standard genome sequencing and annotation.</title>
        <authorList>
            <consortium name="The Broad Institute Genomics Platform"/>
            <consortium name="The Broad Institute Genome Sequencing Center for Infectious Disease"/>
            <person name="Wu L."/>
            <person name="Ma J."/>
        </authorList>
    </citation>
    <scope>NUCLEOTIDE SEQUENCE [LARGE SCALE GENOMIC DNA]</scope>
    <source>
        <strain evidence="3">CCUG 55074</strain>
    </source>
</reference>
<evidence type="ECO:0000313" key="2">
    <source>
        <dbReference type="EMBL" id="MFD1192860.1"/>
    </source>
</evidence>
<proteinExistence type="predicted"/>
<organism evidence="2 3">
    <name type="scientific">Phenylobacterium conjunctum</name>
    <dbReference type="NCBI Taxonomy" id="1298959"/>
    <lineage>
        <taxon>Bacteria</taxon>
        <taxon>Pseudomonadati</taxon>
        <taxon>Pseudomonadota</taxon>
        <taxon>Alphaproteobacteria</taxon>
        <taxon>Caulobacterales</taxon>
        <taxon>Caulobacteraceae</taxon>
        <taxon>Phenylobacterium</taxon>
    </lineage>
</organism>
<keyword evidence="3" id="KW-1185">Reference proteome</keyword>
<feature type="region of interest" description="Disordered" evidence="1">
    <location>
        <begin position="28"/>
        <end position="130"/>
    </location>
</feature>
<gene>
    <name evidence="2" type="ORF">ACFQ27_19885</name>
</gene>
<name>A0ABW3TB70_9CAUL</name>